<gene>
    <name evidence="2" type="ORF">FTUN_7929</name>
</gene>
<proteinExistence type="predicted"/>
<evidence type="ECO:0000313" key="3">
    <source>
        <dbReference type="Proteomes" id="UP000503447"/>
    </source>
</evidence>
<accession>A0A6M5Z4B3</accession>
<dbReference type="AlphaFoldDB" id="A0A6M5Z4B3"/>
<feature type="region of interest" description="Disordered" evidence="1">
    <location>
        <begin position="172"/>
        <end position="195"/>
    </location>
</feature>
<dbReference type="KEGG" id="ftj:FTUN_7929"/>
<keyword evidence="3" id="KW-1185">Reference proteome</keyword>
<dbReference type="EMBL" id="CP053452">
    <property type="protein sequence ID" value="QJX00304.1"/>
    <property type="molecule type" value="Genomic_DNA"/>
</dbReference>
<feature type="compositionally biased region" description="Basic and acidic residues" evidence="1">
    <location>
        <begin position="258"/>
        <end position="271"/>
    </location>
</feature>
<dbReference type="RefSeq" id="WP_171475082.1">
    <property type="nucleotide sequence ID" value="NZ_CP053452.2"/>
</dbReference>
<dbReference type="Proteomes" id="UP000503447">
    <property type="component" value="Chromosome"/>
</dbReference>
<protein>
    <submittedName>
        <fullName evidence="2">Uncharacterized protein</fullName>
    </submittedName>
</protein>
<name>A0A6M5Z4B3_9BACT</name>
<sequence>MPPSAFPSDLESWLIAITQHTRETKEAFQVQGERQKKQDAEPAWVDKLAKKFETFTTTIAARGLGQANALATKGFAGTVEQARYDFAMEQLGRQFAAVMSPVLNGMTYAAQQFEMRMRGWNGTEQNRVMGGVLGAGLGYKLGGLPGLLAGGAIGGAVGGSLSSRFENDALGGAAAGPRPSAPVSAGSARGSVPPWVRPPAARKCVEGEKPSDYYKRERETGSSRLGAAWNTFGAELSAIGGSAARTVGFDSDVGKPASRAEYEKSRAKPPEPRTVTPYNPAMVGAGESYFKIQESVIRATAGAGAEENNPLKPIIDGIGDIIKLLAKLAGVSFEAAPGPTSATGTIPAGVPR</sequence>
<organism evidence="2 3">
    <name type="scientific">Frigoriglobus tundricola</name>
    <dbReference type="NCBI Taxonomy" id="2774151"/>
    <lineage>
        <taxon>Bacteria</taxon>
        <taxon>Pseudomonadati</taxon>
        <taxon>Planctomycetota</taxon>
        <taxon>Planctomycetia</taxon>
        <taxon>Gemmatales</taxon>
        <taxon>Gemmataceae</taxon>
        <taxon>Frigoriglobus</taxon>
    </lineage>
</organism>
<feature type="region of interest" description="Disordered" evidence="1">
    <location>
        <begin position="250"/>
        <end position="274"/>
    </location>
</feature>
<reference evidence="3" key="1">
    <citation type="submission" date="2020-05" db="EMBL/GenBank/DDBJ databases">
        <title>Frigoriglobus tundricola gen. nov., sp. nov., a psychrotolerant cellulolytic planctomycete of the family Gemmataceae with two divergent copies of 16S rRNA gene.</title>
        <authorList>
            <person name="Kulichevskaya I.S."/>
            <person name="Ivanova A.A."/>
            <person name="Naumoff D.G."/>
            <person name="Beletsky A.V."/>
            <person name="Rijpstra W.I.C."/>
            <person name="Sinninghe Damste J.S."/>
            <person name="Mardanov A.V."/>
            <person name="Ravin N.V."/>
            <person name="Dedysh S.N."/>
        </authorList>
    </citation>
    <scope>NUCLEOTIDE SEQUENCE [LARGE SCALE GENOMIC DNA]</scope>
    <source>
        <strain evidence="3">PL17</strain>
    </source>
</reference>
<evidence type="ECO:0000313" key="2">
    <source>
        <dbReference type="EMBL" id="QJX00304.1"/>
    </source>
</evidence>
<evidence type="ECO:0000256" key="1">
    <source>
        <dbReference type="SAM" id="MobiDB-lite"/>
    </source>
</evidence>
<feature type="compositionally biased region" description="Low complexity" evidence="1">
    <location>
        <begin position="172"/>
        <end position="192"/>
    </location>
</feature>